<accession>A0A5E4GDG6</accession>
<evidence type="ECO:0000313" key="13">
    <source>
        <dbReference type="Proteomes" id="UP001054821"/>
    </source>
</evidence>
<dbReference type="GO" id="GO:0005634">
    <property type="term" value="C:nucleus"/>
    <property type="evidence" value="ECO:0007669"/>
    <property type="project" value="UniProtKB-SubCell"/>
</dbReference>
<dbReference type="Pfam" id="PF08743">
    <property type="entry name" value="Nse4_C"/>
    <property type="match status" value="1"/>
</dbReference>
<evidence type="ECO:0000313" key="11">
    <source>
        <dbReference type="EMBL" id="VVA37713.1"/>
    </source>
</evidence>
<comment type="similarity">
    <text evidence="2 7">Belongs to the NSE4 family.</text>
</comment>
<evidence type="ECO:0000256" key="2">
    <source>
        <dbReference type="ARBA" id="ARBA00008997"/>
    </source>
</evidence>
<feature type="region of interest" description="Disordered" evidence="8">
    <location>
        <begin position="194"/>
        <end position="222"/>
    </location>
</feature>
<dbReference type="InParanoid" id="A0A5E4GDG6"/>
<dbReference type="GO" id="GO:0006281">
    <property type="term" value="P:DNA repair"/>
    <property type="evidence" value="ECO:0007669"/>
    <property type="project" value="UniProtKB-UniRule"/>
</dbReference>
<dbReference type="PANTHER" id="PTHR16140">
    <property type="entry name" value="NON-STRUCTURAL MAINTENANCE OF CHROMOSOMES ELEMENT 4"/>
    <property type="match status" value="1"/>
</dbReference>
<gene>
    <name evidence="11" type="ORF">ALMOND_2B011985</name>
    <name evidence="10" type="ORF">L3X38_030239</name>
</gene>
<comment type="function">
    <text evidence="7">Component of the SMC5-SMC6 complex, that promotes sister chromatid alignment after DNA damage and facilitates double-stranded DNA breaks (DSBs) repair via homologous recombination between sister chromatids.</text>
</comment>
<feature type="region of interest" description="Disordered" evidence="8">
    <location>
        <begin position="1"/>
        <end position="51"/>
    </location>
</feature>
<evidence type="ECO:0000259" key="9">
    <source>
        <dbReference type="Pfam" id="PF08743"/>
    </source>
</evidence>
<dbReference type="EMBL" id="JAJFAZ020000006">
    <property type="protein sequence ID" value="KAI5321168.1"/>
    <property type="molecule type" value="Genomic_DNA"/>
</dbReference>
<dbReference type="GO" id="GO:0030915">
    <property type="term" value="C:Smc5-Smc6 complex"/>
    <property type="evidence" value="ECO:0007669"/>
    <property type="project" value="UniProtKB-UniRule"/>
</dbReference>
<evidence type="ECO:0000313" key="12">
    <source>
        <dbReference type="Proteomes" id="UP000327085"/>
    </source>
</evidence>
<reference evidence="10 13" key="3">
    <citation type="journal article" date="2022" name="G3 (Bethesda)">
        <title>Whole-genome sequence and methylome profiling of the almond [Prunus dulcis (Mill.) D.A. Webb] cultivar 'Nonpareil'.</title>
        <authorList>
            <person name="D'Amico-Willman K.M."/>
            <person name="Ouma W.Z."/>
            <person name="Meulia T."/>
            <person name="Sideli G.M."/>
            <person name="Gradziel T.M."/>
            <person name="Fresnedo-Ramirez J."/>
        </authorList>
    </citation>
    <scope>NUCLEOTIDE SEQUENCE [LARGE SCALE GENOMIC DNA]</scope>
    <source>
        <strain evidence="10">Clone GOH B32 T37-40</strain>
    </source>
</reference>
<name>A0A5E4GDG6_PRUDU</name>
<keyword evidence="4 7" id="KW-0233">DNA recombination</keyword>
<dbReference type="PANTHER" id="PTHR16140:SF0">
    <property type="entry name" value="NON-STRUCTURAL MAINTENANCE OF CHROMOSOMES ELEMENT 4"/>
    <property type="match status" value="1"/>
</dbReference>
<reference evidence="12" key="2">
    <citation type="journal article" date="2020" name="Plant J.">
        <title>Transposons played a major role in the diversification between the closely related almond and peach genomes: results from the almond genome sequence.</title>
        <authorList>
            <person name="Alioto T."/>
            <person name="Alexiou K.G."/>
            <person name="Bardil A."/>
            <person name="Barteri F."/>
            <person name="Castanera R."/>
            <person name="Cruz F."/>
            <person name="Dhingra A."/>
            <person name="Duval H."/>
            <person name="Fernandez I Marti A."/>
            <person name="Frias L."/>
            <person name="Galan B."/>
            <person name="Garcia J.L."/>
            <person name="Howad W."/>
            <person name="Gomez-Garrido J."/>
            <person name="Gut M."/>
            <person name="Julca I."/>
            <person name="Morata J."/>
            <person name="Puigdomenech P."/>
            <person name="Ribeca P."/>
            <person name="Rubio Cabetas M.J."/>
            <person name="Vlasova A."/>
            <person name="Wirthensohn M."/>
            <person name="Garcia-Mas J."/>
            <person name="Gabaldon T."/>
            <person name="Casacuberta J.M."/>
            <person name="Arus P."/>
        </authorList>
    </citation>
    <scope>NUCLEOTIDE SEQUENCE [LARGE SCALE GENOMIC DNA]</scope>
    <source>
        <strain evidence="12">cv. Texas</strain>
    </source>
</reference>
<reference evidence="11" key="1">
    <citation type="submission" date="2019-07" db="EMBL/GenBank/DDBJ databases">
        <authorList>
            <person name="Alioto T."/>
            <person name="Alioto T."/>
            <person name="Gomez Garrido J."/>
        </authorList>
    </citation>
    <scope>NUCLEOTIDE SEQUENCE</scope>
</reference>
<dbReference type="InterPro" id="IPR014854">
    <property type="entry name" value="Nse4_C"/>
</dbReference>
<feature type="compositionally biased region" description="Basic and acidic residues" evidence="8">
    <location>
        <begin position="21"/>
        <end position="31"/>
    </location>
</feature>
<keyword evidence="3 7" id="KW-0227">DNA damage</keyword>
<keyword evidence="5 7" id="KW-0234">DNA repair</keyword>
<protein>
    <recommendedName>
        <fullName evidence="7">Non-structural maintenance of chromosomes element 4</fullName>
    </recommendedName>
</protein>
<evidence type="ECO:0000256" key="4">
    <source>
        <dbReference type="ARBA" id="ARBA00023172"/>
    </source>
</evidence>
<evidence type="ECO:0000256" key="7">
    <source>
        <dbReference type="RuleBase" id="RU365071"/>
    </source>
</evidence>
<evidence type="ECO:0000256" key="8">
    <source>
        <dbReference type="SAM" id="MobiDB-lite"/>
    </source>
</evidence>
<evidence type="ECO:0000256" key="6">
    <source>
        <dbReference type="ARBA" id="ARBA00023242"/>
    </source>
</evidence>
<feature type="region of interest" description="Disordered" evidence="8">
    <location>
        <begin position="325"/>
        <end position="395"/>
    </location>
</feature>
<dbReference type="EMBL" id="CABIKO010000565">
    <property type="protein sequence ID" value="VVA37713.1"/>
    <property type="molecule type" value="Genomic_DNA"/>
</dbReference>
<dbReference type="AlphaFoldDB" id="A0A5E4GDG6"/>
<evidence type="ECO:0000256" key="3">
    <source>
        <dbReference type="ARBA" id="ARBA00022763"/>
    </source>
</evidence>
<sequence>MPKSAKRQRTRSQSGDVDDAEQLRAVKRERVNANAGRVENESDLPSEQDSVQRRTLRSDYLAVKNLISEKRDDLMCPESERFCLIINKVEKLHEQVQKPREQVADAEALLDITNTLWTSVKSQSSAGISPSDFVTCVLNNFKQLNSSLASQEDAPVSIKWKDIGLAVAPIFKRAHGCCTMLGPMNTELKQRKAVVRSKHAKPTTTDRPDEIDDTQGEEKTDTDKNMSTMFDILRRNKRVRLEGLILNRKSFAQTVENLFALSFLVKDGRAEITVDANGSHLVSPRNAPAANLVASREVVYDHFVFRFDFKDWKLMKDMLPVGEELMPHRSPPNSLPASQEEPAAYSSQTALPTTPIRKLSRNRGRLVQEESVVEESPENDDAAGTNVVRRSKRKL</sequence>
<dbReference type="OMA" id="FMGINRT"/>
<comment type="subunit">
    <text evidence="7">Component of the SMC5-SMC6 complex.</text>
</comment>
<evidence type="ECO:0000256" key="1">
    <source>
        <dbReference type="ARBA" id="ARBA00004123"/>
    </source>
</evidence>
<dbReference type="GO" id="GO:0006310">
    <property type="term" value="P:DNA recombination"/>
    <property type="evidence" value="ECO:0007669"/>
    <property type="project" value="UniProtKB-UniRule"/>
</dbReference>
<dbReference type="Gramene" id="VVA37713">
    <property type="protein sequence ID" value="VVA37713"/>
    <property type="gene ID" value="Prudul26B011985"/>
</dbReference>
<evidence type="ECO:0000256" key="5">
    <source>
        <dbReference type="ARBA" id="ARBA00023204"/>
    </source>
</evidence>
<feature type="domain" description="Non-structural maintenance of chromosome element 4 C-terminal" evidence="9">
    <location>
        <begin position="239"/>
        <end position="326"/>
    </location>
</feature>
<comment type="subcellular location">
    <subcellularLocation>
        <location evidence="1 7">Nucleus</location>
    </subcellularLocation>
</comment>
<dbReference type="InterPro" id="IPR027786">
    <property type="entry name" value="Nse4/EID"/>
</dbReference>
<proteinExistence type="inferred from homology"/>
<keyword evidence="13" id="KW-1185">Reference proteome</keyword>
<keyword evidence="6 7" id="KW-0539">Nucleus</keyword>
<dbReference type="Proteomes" id="UP001054821">
    <property type="component" value="Chromosome 6"/>
</dbReference>
<feature type="compositionally biased region" description="Acidic residues" evidence="8">
    <location>
        <begin position="371"/>
        <end position="381"/>
    </location>
</feature>
<organism evidence="11 12">
    <name type="scientific">Prunus dulcis</name>
    <name type="common">Almond</name>
    <name type="synonym">Amygdalus dulcis</name>
    <dbReference type="NCBI Taxonomy" id="3755"/>
    <lineage>
        <taxon>Eukaryota</taxon>
        <taxon>Viridiplantae</taxon>
        <taxon>Streptophyta</taxon>
        <taxon>Embryophyta</taxon>
        <taxon>Tracheophyta</taxon>
        <taxon>Spermatophyta</taxon>
        <taxon>Magnoliopsida</taxon>
        <taxon>eudicotyledons</taxon>
        <taxon>Gunneridae</taxon>
        <taxon>Pentapetalae</taxon>
        <taxon>rosids</taxon>
        <taxon>fabids</taxon>
        <taxon>Rosales</taxon>
        <taxon>Rosaceae</taxon>
        <taxon>Amygdaloideae</taxon>
        <taxon>Amygdaleae</taxon>
        <taxon>Prunus</taxon>
    </lineage>
</organism>
<feature type="compositionally biased region" description="Basic residues" evidence="8">
    <location>
        <begin position="1"/>
        <end position="10"/>
    </location>
</feature>
<evidence type="ECO:0000313" key="10">
    <source>
        <dbReference type="EMBL" id="KAI5321168.1"/>
    </source>
</evidence>
<dbReference type="Proteomes" id="UP000327085">
    <property type="component" value="Chromosome 6"/>
</dbReference>